<name>A0A4R6Y4V4_9BURK</name>
<sequence length="127" mass="14337">MKKAATYLLMCAGVLLSHYASAKNAFDSFSDGFNQGMNNRITIERQVAQQRVQQCNYFQQTFQSNVPNWSNYRNNNEFIQWANKSTVQAKNGQNVTVANAIDQIINTCSIGDVAALRTWLDAFDSNK</sequence>
<keyword evidence="1" id="KW-0732">Signal</keyword>
<gene>
    <name evidence="2" type="ORF">DFR44_12424</name>
</gene>
<dbReference type="Proteomes" id="UP000294480">
    <property type="component" value="Unassembled WGS sequence"/>
</dbReference>
<dbReference type="EMBL" id="SNZE01000024">
    <property type="protein sequence ID" value="TDR30248.1"/>
    <property type="molecule type" value="Genomic_DNA"/>
</dbReference>
<evidence type="ECO:0000313" key="2">
    <source>
        <dbReference type="EMBL" id="TDR30248.1"/>
    </source>
</evidence>
<feature type="signal peptide" evidence="1">
    <location>
        <begin position="1"/>
        <end position="22"/>
    </location>
</feature>
<evidence type="ECO:0000313" key="3">
    <source>
        <dbReference type="Proteomes" id="UP000294480"/>
    </source>
</evidence>
<keyword evidence="3" id="KW-1185">Reference proteome</keyword>
<comment type="caution">
    <text evidence="2">The sequence shown here is derived from an EMBL/GenBank/DDBJ whole genome shotgun (WGS) entry which is preliminary data.</text>
</comment>
<dbReference type="RefSeq" id="WP_133621313.1">
    <property type="nucleotide sequence ID" value="NZ_SNZE01000024.1"/>
</dbReference>
<dbReference type="AlphaFoldDB" id="A0A4R6Y4V4"/>
<feature type="chain" id="PRO_5021031932" evidence="1">
    <location>
        <begin position="23"/>
        <end position="127"/>
    </location>
</feature>
<proteinExistence type="predicted"/>
<accession>A0A4R6Y4V4</accession>
<reference evidence="2 3" key="1">
    <citation type="submission" date="2019-03" db="EMBL/GenBank/DDBJ databases">
        <title>Genomic Encyclopedia of Type Strains, Phase IV (KMG-IV): sequencing the most valuable type-strain genomes for metagenomic binning, comparative biology and taxonomic classification.</title>
        <authorList>
            <person name="Goeker M."/>
        </authorList>
    </citation>
    <scope>NUCLEOTIDE SEQUENCE [LARGE SCALE GENOMIC DNA]</scope>
    <source>
        <strain evidence="2 3">DSM 102852</strain>
    </source>
</reference>
<organism evidence="2 3">
    <name type="scientific">Hydromonas duriensis</name>
    <dbReference type="NCBI Taxonomy" id="1527608"/>
    <lineage>
        <taxon>Bacteria</taxon>
        <taxon>Pseudomonadati</taxon>
        <taxon>Pseudomonadota</taxon>
        <taxon>Betaproteobacteria</taxon>
        <taxon>Burkholderiales</taxon>
        <taxon>Burkholderiaceae</taxon>
        <taxon>Hydromonas</taxon>
    </lineage>
</organism>
<evidence type="ECO:0000256" key="1">
    <source>
        <dbReference type="SAM" id="SignalP"/>
    </source>
</evidence>
<protein>
    <submittedName>
        <fullName evidence="2">Uncharacterized protein</fullName>
    </submittedName>
</protein>